<dbReference type="OrthoDB" id="32523at2"/>
<dbReference type="SMART" id="SM00347">
    <property type="entry name" value="HTH_MARR"/>
    <property type="match status" value="1"/>
</dbReference>
<dbReference type="Proteomes" id="UP000243924">
    <property type="component" value="Chromosome I"/>
</dbReference>
<dbReference type="GO" id="GO:0003677">
    <property type="term" value="F:DNA binding"/>
    <property type="evidence" value="ECO:0007669"/>
    <property type="project" value="UniProtKB-KW"/>
</dbReference>
<dbReference type="PROSITE" id="PS50995">
    <property type="entry name" value="HTH_MARR_2"/>
    <property type="match status" value="1"/>
</dbReference>
<dbReference type="PANTHER" id="PTHR42756:SF1">
    <property type="entry name" value="TRANSCRIPTIONAL REPRESSOR OF EMRAB OPERON"/>
    <property type="match status" value="1"/>
</dbReference>
<dbReference type="PROSITE" id="PS01117">
    <property type="entry name" value="HTH_MARR_1"/>
    <property type="match status" value="1"/>
</dbReference>
<dbReference type="PANTHER" id="PTHR42756">
    <property type="entry name" value="TRANSCRIPTIONAL REGULATOR, MARR"/>
    <property type="match status" value="1"/>
</dbReference>
<evidence type="ECO:0000256" key="3">
    <source>
        <dbReference type="ARBA" id="ARBA00023163"/>
    </source>
</evidence>
<keyword evidence="2 5" id="KW-0238">DNA-binding</keyword>
<reference evidence="6" key="1">
    <citation type="submission" date="2016-10" db="EMBL/GenBank/DDBJ databases">
        <authorList>
            <person name="Varghese N."/>
            <person name="Submissions S."/>
        </authorList>
    </citation>
    <scope>NUCLEOTIDE SEQUENCE [LARGE SCALE GENOMIC DNA]</scope>
    <source>
        <strain evidence="6">CECT 8338</strain>
    </source>
</reference>
<dbReference type="InterPro" id="IPR036388">
    <property type="entry name" value="WH-like_DNA-bd_sf"/>
</dbReference>
<dbReference type="EMBL" id="LT629787">
    <property type="protein sequence ID" value="SDU32709.1"/>
    <property type="molecule type" value="Genomic_DNA"/>
</dbReference>
<dbReference type="InterPro" id="IPR036390">
    <property type="entry name" value="WH_DNA-bd_sf"/>
</dbReference>
<keyword evidence="6" id="KW-1185">Reference proteome</keyword>
<evidence type="ECO:0000256" key="1">
    <source>
        <dbReference type="ARBA" id="ARBA00023015"/>
    </source>
</evidence>
<dbReference type="GO" id="GO:0003700">
    <property type="term" value="F:DNA-binding transcription factor activity"/>
    <property type="evidence" value="ECO:0007669"/>
    <property type="project" value="InterPro"/>
</dbReference>
<dbReference type="Gene3D" id="1.10.10.10">
    <property type="entry name" value="Winged helix-like DNA-binding domain superfamily/Winged helix DNA-binding domain"/>
    <property type="match status" value="1"/>
</dbReference>
<dbReference type="Pfam" id="PF01047">
    <property type="entry name" value="MarR"/>
    <property type="match status" value="1"/>
</dbReference>
<evidence type="ECO:0000256" key="2">
    <source>
        <dbReference type="ARBA" id="ARBA00023125"/>
    </source>
</evidence>
<name>A0A1H2HLU8_9GAMM</name>
<evidence type="ECO:0000313" key="5">
    <source>
        <dbReference type="EMBL" id="SDU32709.1"/>
    </source>
</evidence>
<feature type="domain" description="HTH marR-type" evidence="4">
    <location>
        <begin position="2"/>
        <end position="135"/>
    </location>
</feature>
<keyword evidence="3" id="KW-0804">Transcription</keyword>
<dbReference type="AlphaFoldDB" id="A0A1H2HLU8"/>
<protein>
    <submittedName>
        <fullName evidence="5">DNA-binding transcriptional regulator, MarR family</fullName>
    </submittedName>
</protein>
<organism evidence="5 6">
    <name type="scientific">Halopseudomonas salegens</name>
    <dbReference type="NCBI Taxonomy" id="1434072"/>
    <lineage>
        <taxon>Bacteria</taxon>
        <taxon>Pseudomonadati</taxon>
        <taxon>Pseudomonadota</taxon>
        <taxon>Gammaproteobacteria</taxon>
        <taxon>Pseudomonadales</taxon>
        <taxon>Pseudomonadaceae</taxon>
        <taxon>Halopseudomonas</taxon>
    </lineage>
</organism>
<sequence>MDTRIFYLLNMARHRVYKHADQHTEQTLNISVTQLGALLLISANQGCLQKDLAHSLQLNNSALTGLAGRMEGKGLIERRTCAADGRATRLYLTALGQEKIDLARPQLDALNARLTAGFSTEEINVILTFLNHLANDIPVNGEPT</sequence>
<keyword evidence="1" id="KW-0805">Transcription regulation</keyword>
<proteinExistence type="predicted"/>
<dbReference type="SUPFAM" id="SSF46785">
    <property type="entry name" value="Winged helix' DNA-binding domain"/>
    <property type="match status" value="1"/>
</dbReference>
<evidence type="ECO:0000313" key="6">
    <source>
        <dbReference type="Proteomes" id="UP000243924"/>
    </source>
</evidence>
<dbReference type="InterPro" id="IPR000835">
    <property type="entry name" value="HTH_MarR-typ"/>
</dbReference>
<dbReference type="RefSeq" id="WP_092388737.1">
    <property type="nucleotide sequence ID" value="NZ_LT629787.1"/>
</dbReference>
<accession>A0A1H2HLU8</accession>
<dbReference type="PRINTS" id="PR00598">
    <property type="entry name" value="HTHMARR"/>
</dbReference>
<dbReference type="STRING" id="1434072.SAMN05216210_3135"/>
<evidence type="ECO:0000259" key="4">
    <source>
        <dbReference type="PROSITE" id="PS50995"/>
    </source>
</evidence>
<gene>
    <name evidence="5" type="ORF">SAMN05216210_3135</name>
</gene>
<dbReference type="InterPro" id="IPR023187">
    <property type="entry name" value="Tscrpt_reg_MarR-type_CS"/>
</dbReference>